<organism evidence="1 2">
    <name type="scientific">Orbilia ellipsospora</name>
    <dbReference type="NCBI Taxonomy" id="2528407"/>
    <lineage>
        <taxon>Eukaryota</taxon>
        <taxon>Fungi</taxon>
        <taxon>Dikarya</taxon>
        <taxon>Ascomycota</taxon>
        <taxon>Pezizomycotina</taxon>
        <taxon>Orbiliomycetes</taxon>
        <taxon>Orbiliales</taxon>
        <taxon>Orbiliaceae</taxon>
        <taxon>Orbilia</taxon>
    </lineage>
</organism>
<reference evidence="1 2" key="1">
    <citation type="submission" date="2019-10" db="EMBL/GenBank/DDBJ databases">
        <authorList>
            <person name="Palmer J.M."/>
        </authorList>
    </citation>
    <scope>NUCLEOTIDE SEQUENCE [LARGE SCALE GENOMIC DNA]</scope>
    <source>
        <strain evidence="1 2">TWF694</strain>
    </source>
</reference>
<dbReference type="EMBL" id="JAVHJO010000018">
    <property type="protein sequence ID" value="KAK6524061.1"/>
    <property type="molecule type" value="Genomic_DNA"/>
</dbReference>
<name>A0AAV9WSQ9_9PEZI</name>
<keyword evidence="2" id="KW-1185">Reference proteome</keyword>
<proteinExistence type="predicted"/>
<sequence>MAEKPDYSYFQLGEIVLLRDLGPPSYATHAAERAYYYYPSHSPKPYIVPIGGYADPQGEAVMAINKSVERDSKLWKQLMGKVCFECDCDGCPCKVSNKDCGIINVDCGNGTEWEICENCEYCMKGAYGPYPLGRY</sequence>
<dbReference type="Proteomes" id="UP001365542">
    <property type="component" value="Unassembled WGS sequence"/>
</dbReference>
<dbReference type="AlphaFoldDB" id="A0AAV9WSQ9"/>
<protein>
    <submittedName>
        <fullName evidence="1">Uncharacterized protein</fullName>
    </submittedName>
</protein>
<evidence type="ECO:0000313" key="2">
    <source>
        <dbReference type="Proteomes" id="UP001365542"/>
    </source>
</evidence>
<accession>A0AAV9WSQ9</accession>
<gene>
    <name evidence="1" type="ORF">TWF694_005726</name>
</gene>
<comment type="caution">
    <text evidence="1">The sequence shown here is derived from an EMBL/GenBank/DDBJ whole genome shotgun (WGS) entry which is preliminary data.</text>
</comment>
<evidence type="ECO:0000313" key="1">
    <source>
        <dbReference type="EMBL" id="KAK6524061.1"/>
    </source>
</evidence>